<dbReference type="PANTHER" id="PTHR11070">
    <property type="entry name" value="UVRD / RECB / PCRA DNA HELICASE FAMILY MEMBER"/>
    <property type="match status" value="1"/>
</dbReference>
<dbReference type="RefSeq" id="WP_275233159.1">
    <property type="nucleotide sequence ID" value="NZ_JARDXE010000051.1"/>
</dbReference>
<reference evidence="1" key="1">
    <citation type="submission" date="2023-02" db="EMBL/GenBank/DDBJ databases">
        <title>A novel hydrolase synthesized by Rhodococcus erythropolis HQ is responsible for the detoxification of Zearalenone.</title>
        <authorList>
            <person name="Hu J."/>
            <person name="Xu J."/>
        </authorList>
    </citation>
    <scope>NUCLEOTIDE SEQUENCE</scope>
    <source>
        <strain evidence="1">HQ</strain>
    </source>
</reference>
<dbReference type="GO" id="GO:0003677">
    <property type="term" value="F:DNA binding"/>
    <property type="evidence" value="ECO:0007669"/>
    <property type="project" value="InterPro"/>
</dbReference>
<sequence length="475" mass="51986">MTTRSPEIDLATIDRGSVTAPAGFGKTQVIADTIAHHREHRFLVLTHTNAGVRALHDRITKVGAHRSSHIDTISGLALRLARAFPTAVGWSEEAGIDHSAVKSAAHIIARRPTVRRALLHGYDQIIVDEYRDCSMTQHQIVSYLADHIPTVVLGDPLQAIFDFDDEDPLISWSEVLEAFPHAGTLSTPHRWTNTNPTLGHWLKSIREPLTHGHPVLLPTSGIRVYRMPRSIHEAGLNGGLPKLASNAVLIPDSKELHEIPMIAKKLAYSASVHESAEQPDLLTFVHKISDSAPAVVLLDAIDFTTKTTTKINAQSAVKTLTKNLKANNKPGAAKNEINALAHRFIETRAAHDLATFISKVISDNNCQTYRPGLLYGLLAALRSVDSGPLTELPNAARTTIDARRRMAPPPTNRTSIGSTLRMKGLEYDSVTIFDPGRVPTAQHLYVALSRARRQITLAVPPDAQLGQWFTTGHPN</sequence>
<dbReference type="AlphaFoldDB" id="A0AAW6LV46"/>
<name>A0AAW6LV46_RHOSG</name>
<proteinExistence type="predicted"/>
<dbReference type="Pfam" id="PF13245">
    <property type="entry name" value="AAA_19"/>
    <property type="match status" value="1"/>
</dbReference>
<comment type="caution">
    <text evidence="1">The sequence shown here is derived from an EMBL/GenBank/DDBJ whole genome shotgun (WGS) entry which is preliminary data.</text>
</comment>
<organism evidence="1 2">
    <name type="scientific">Rhodococcus qingshengii</name>
    <dbReference type="NCBI Taxonomy" id="334542"/>
    <lineage>
        <taxon>Bacteria</taxon>
        <taxon>Bacillati</taxon>
        <taxon>Actinomycetota</taxon>
        <taxon>Actinomycetes</taxon>
        <taxon>Mycobacteriales</taxon>
        <taxon>Nocardiaceae</taxon>
        <taxon>Rhodococcus</taxon>
        <taxon>Rhodococcus erythropolis group</taxon>
    </lineage>
</organism>
<evidence type="ECO:0000313" key="2">
    <source>
        <dbReference type="Proteomes" id="UP001217325"/>
    </source>
</evidence>
<dbReference type="GO" id="GO:0005524">
    <property type="term" value="F:ATP binding"/>
    <property type="evidence" value="ECO:0007669"/>
    <property type="project" value="InterPro"/>
</dbReference>
<protein>
    <submittedName>
        <fullName evidence="1">UvrD-helicase domain-containing protein</fullName>
    </submittedName>
</protein>
<dbReference type="GO" id="GO:0043138">
    <property type="term" value="F:3'-5' DNA helicase activity"/>
    <property type="evidence" value="ECO:0007669"/>
    <property type="project" value="TreeGrafter"/>
</dbReference>
<dbReference type="EMBL" id="JARDXE010000051">
    <property type="protein sequence ID" value="MDE8650051.1"/>
    <property type="molecule type" value="Genomic_DNA"/>
</dbReference>
<dbReference type="InterPro" id="IPR000212">
    <property type="entry name" value="DNA_helicase_UvrD/REP"/>
</dbReference>
<dbReference type="Proteomes" id="UP001217325">
    <property type="component" value="Unassembled WGS sequence"/>
</dbReference>
<dbReference type="InterPro" id="IPR027417">
    <property type="entry name" value="P-loop_NTPase"/>
</dbReference>
<gene>
    <name evidence="1" type="ORF">PXH69_34395</name>
</gene>
<dbReference type="GO" id="GO:0000725">
    <property type="term" value="P:recombinational repair"/>
    <property type="evidence" value="ECO:0007669"/>
    <property type="project" value="TreeGrafter"/>
</dbReference>
<evidence type="ECO:0000313" key="1">
    <source>
        <dbReference type="EMBL" id="MDE8650051.1"/>
    </source>
</evidence>
<dbReference type="Gene3D" id="3.40.50.300">
    <property type="entry name" value="P-loop containing nucleotide triphosphate hydrolases"/>
    <property type="match status" value="1"/>
</dbReference>
<dbReference type="PANTHER" id="PTHR11070:SF2">
    <property type="entry name" value="ATP-DEPENDENT DNA HELICASE SRS2"/>
    <property type="match status" value="1"/>
</dbReference>
<accession>A0AAW6LV46</accession>
<dbReference type="SUPFAM" id="SSF52540">
    <property type="entry name" value="P-loop containing nucleoside triphosphate hydrolases"/>
    <property type="match status" value="1"/>
</dbReference>